<evidence type="ECO:0000259" key="2">
    <source>
        <dbReference type="PROSITE" id="PS50110"/>
    </source>
</evidence>
<dbReference type="InterPro" id="IPR050595">
    <property type="entry name" value="Bact_response_regulator"/>
</dbReference>
<sequence length="143" mass="16306">MKRRVMLVDDDDAVLQALRRLFRRLPCAYGNLRYELEIETFTAPMAALARAREHEFDAIVCDYRMPEMDGIEFLKRARTLRPDAVPMLISGGGDRDAVERAFAEVGIFRFIAKPWDDATLVSALAESLNFRDLLLEQRAQGGK</sequence>
<dbReference type="GO" id="GO:0000160">
    <property type="term" value="P:phosphorelay signal transduction system"/>
    <property type="evidence" value="ECO:0007669"/>
    <property type="project" value="InterPro"/>
</dbReference>
<comment type="caution">
    <text evidence="3">The sequence shown here is derived from an EMBL/GenBank/DDBJ whole genome shotgun (WGS) entry which is preliminary data.</text>
</comment>
<dbReference type="Pfam" id="PF00072">
    <property type="entry name" value="Response_reg"/>
    <property type="match status" value="1"/>
</dbReference>
<organism evidence="3">
    <name type="scientific">mine drainage metagenome</name>
    <dbReference type="NCBI Taxonomy" id="410659"/>
    <lineage>
        <taxon>unclassified sequences</taxon>
        <taxon>metagenomes</taxon>
        <taxon>ecological metagenomes</taxon>
    </lineage>
</organism>
<dbReference type="AlphaFoldDB" id="A0A1J5SA50"/>
<keyword evidence="1" id="KW-0597">Phosphoprotein</keyword>
<evidence type="ECO:0000256" key="1">
    <source>
        <dbReference type="ARBA" id="ARBA00022553"/>
    </source>
</evidence>
<proteinExistence type="predicted"/>
<name>A0A1J5SA50_9ZZZZ</name>
<protein>
    <submittedName>
        <fullName evidence="3">Hydrogenase transcriptional regulatory protein hupR1</fullName>
    </submittedName>
</protein>
<accession>A0A1J5SA50</accession>
<dbReference type="PANTHER" id="PTHR44591">
    <property type="entry name" value="STRESS RESPONSE REGULATOR PROTEIN 1"/>
    <property type="match status" value="1"/>
</dbReference>
<reference evidence="3" key="1">
    <citation type="submission" date="2016-10" db="EMBL/GenBank/DDBJ databases">
        <title>Sequence of Gallionella enrichment culture.</title>
        <authorList>
            <person name="Poehlein A."/>
            <person name="Muehling M."/>
            <person name="Daniel R."/>
        </authorList>
    </citation>
    <scope>NUCLEOTIDE SEQUENCE</scope>
</reference>
<dbReference type="PROSITE" id="PS50110">
    <property type="entry name" value="RESPONSE_REGULATORY"/>
    <property type="match status" value="1"/>
</dbReference>
<dbReference type="SMART" id="SM00448">
    <property type="entry name" value="REC"/>
    <property type="match status" value="1"/>
</dbReference>
<dbReference type="EMBL" id="MLJW01000090">
    <property type="protein sequence ID" value="OIR00936.1"/>
    <property type="molecule type" value="Genomic_DNA"/>
</dbReference>
<dbReference type="InterPro" id="IPR001789">
    <property type="entry name" value="Sig_transdc_resp-reg_receiver"/>
</dbReference>
<gene>
    <name evidence="3" type="primary">hupR1_11</name>
    <name evidence="3" type="ORF">GALL_170770</name>
</gene>
<feature type="domain" description="Response regulatory" evidence="2">
    <location>
        <begin position="4"/>
        <end position="128"/>
    </location>
</feature>
<dbReference type="InterPro" id="IPR011006">
    <property type="entry name" value="CheY-like_superfamily"/>
</dbReference>
<dbReference type="Gene3D" id="3.40.50.2300">
    <property type="match status" value="1"/>
</dbReference>
<evidence type="ECO:0000313" key="3">
    <source>
        <dbReference type="EMBL" id="OIR00936.1"/>
    </source>
</evidence>
<dbReference type="SUPFAM" id="SSF52172">
    <property type="entry name" value="CheY-like"/>
    <property type="match status" value="1"/>
</dbReference>
<dbReference type="PANTHER" id="PTHR44591:SF19">
    <property type="entry name" value="TWO-COMPONENT RESPONSE REGULATOR-RELATED"/>
    <property type="match status" value="1"/>
</dbReference>